<dbReference type="Pfam" id="PF19446">
    <property type="entry name" value="DUF5984"/>
    <property type="match status" value="1"/>
</dbReference>
<dbReference type="InterPro" id="IPR046026">
    <property type="entry name" value="DUF5984"/>
</dbReference>
<accession>A0ABW2GNW5</accession>
<gene>
    <name evidence="1" type="ORF">ACFQO7_03745</name>
</gene>
<proteinExistence type="predicted"/>
<evidence type="ECO:0000313" key="2">
    <source>
        <dbReference type="Proteomes" id="UP001596392"/>
    </source>
</evidence>
<dbReference type="Proteomes" id="UP001596392">
    <property type="component" value="Unassembled WGS sequence"/>
</dbReference>
<reference evidence="2" key="1">
    <citation type="journal article" date="2019" name="Int. J. Syst. Evol. Microbiol.">
        <title>The Global Catalogue of Microorganisms (GCM) 10K type strain sequencing project: providing services to taxonomists for standard genome sequencing and annotation.</title>
        <authorList>
            <consortium name="The Broad Institute Genomics Platform"/>
            <consortium name="The Broad Institute Genome Sequencing Center for Infectious Disease"/>
            <person name="Wu L."/>
            <person name="Ma J."/>
        </authorList>
    </citation>
    <scope>NUCLEOTIDE SEQUENCE [LARGE SCALE GENOMIC DNA]</scope>
    <source>
        <strain evidence="2">CGMCC 1.9106</strain>
    </source>
</reference>
<dbReference type="RefSeq" id="WP_376805048.1">
    <property type="nucleotide sequence ID" value="NZ_JBHTAC010000003.1"/>
</dbReference>
<evidence type="ECO:0000313" key="1">
    <source>
        <dbReference type="EMBL" id="MFC7241587.1"/>
    </source>
</evidence>
<name>A0ABW2GNW5_9ACTN</name>
<dbReference type="EMBL" id="JBHTAC010000003">
    <property type="protein sequence ID" value="MFC7241587.1"/>
    <property type="molecule type" value="Genomic_DNA"/>
</dbReference>
<organism evidence="1 2">
    <name type="scientific">Catellatospora aurea</name>
    <dbReference type="NCBI Taxonomy" id="1337874"/>
    <lineage>
        <taxon>Bacteria</taxon>
        <taxon>Bacillati</taxon>
        <taxon>Actinomycetota</taxon>
        <taxon>Actinomycetes</taxon>
        <taxon>Micromonosporales</taxon>
        <taxon>Micromonosporaceae</taxon>
        <taxon>Catellatospora</taxon>
    </lineage>
</organism>
<comment type="caution">
    <text evidence="1">The sequence shown here is derived from an EMBL/GenBank/DDBJ whole genome shotgun (WGS) entry which is preliminary data.</text>
</comment>
<sequence>MSGDTLRFRFELRPLAEVRPWGSHVANLHWFGLTDGWYWIEAGGHQLLRYRDEVVARWDLERPYPDYYVVRLWEDLLTLRWALHEPVPDDLIDLVADTHPPREWPDEWSDAVDAAIDLEGDHSLHLSYLTNAPVLTVWRHITDGQDLVSAGQRIRSAGECYFEGPERLVVTVPTEEFFAAVADLDRRLIAAMGERVAELERTGPPPDVELDLEQLRLEHGQRAEWLARRLATPRHVDWAKVRAGVAEMAAWPLRADDGTEPDD</sequence>
<keyword evidence="2" id="KW-1185">Reference proteome</keyword>
<protein>
    <submittedName>
        <fullName evidence="1">DUF5984 family protein</fullName>
    </submittedName>
</protein>